<evidence type="ECO:0000313" key="2">
    <source>
        <dbReference type="EMBL" id="TKA27159.1"/>
    </source>
</evidence>
<gene>
    <name evidence="2" type="ORF">B0A50_04496</name>
</gene>
<dbReference type="EMBL" id="NAJL01000024">
    <property type="protein sequence ID" value="TKA27159.1"/>
    <property type="molecule type" value="Genomic_DNA"/>
</dbReference>
<proteinExistence type="predicted"/>
<feature type="compositionally biased region" description="Basic and acidic residues" evidence="1">
    <location>
        <begin position="108"/>
        <end position="126"/>
    </location>
</feature>
<name>A0A4V5N6T5_9PEZI</name>
<comment type="caution">
    <text evidence="2">The sequence shown here is derived from an EMBL/GenBank/DDBJ whole genome shotgun (WGS) entry which is preliminary data.</text>
</comment>
<sequence>MPVKRTKSIWPLISTTPKEKEPKAKKTQQDYLNEREDRLTPLAQAERDRDEHDKYMFPESLAALLMESEGHVETGSEDTHKQDKYTDPESLAGLLMESEGNVGTGSVKSEDRPVPLEQAQKDKHQQSEYTYLCPIPGLLMESEGNVKYGSVKSEDRPAPLQQTPKDKHKQSNVGTGSVGSEDRLTPLPKAKKDKDKQSNVGSGTGTKPVKSEDRLAPLTQAQKNKDTQGNIATGSVKSDEWIKILAVHLAAEPDFAKWMQNPQTVESILLRKEWLAAVYLPGRSKYNRFENWYGQWLSRDRKTAVLQMAKDMYERQMPTVQTTIKNTIVEKPDNSLDSQRKREDLFKVNSTRQKLTMLIKSCTDTEFALSTRSRALLTQPDMSRPSEEMLAVLEEVQELERCKEDCRRKLGDSMLVKAGVAMLDKLLELADVQADTVLGTLYALPEAYLFKIEEPSEGDADQVSVTDKQRAGEDDDEQVVPIGPAIAQSEDVKIDFLDGRALGDTSTVFTLRTPTAKDLKGLEQANLTGSTIVGWQKLQALDGNCAKWLDEVSGKINNVSFVLTFKEFEKAVTRPEDCQNAKRDAKMWISPRCWLIVMKDNIVHIRRIVHALVANKMIISEDGKDSLAELQAKLRRMWALLALAFGNWSEPALLCSVMDWLLEDLASLLIGHVDPAFETGRMRVMLDSLAVMSQPEKAGLKPKGPNPKVLEKEHKARTLFAELARFFRGAVMMGVAATSPKSGVSNKNEHKIWYEKLLEWSSHCGHSACKEQLKVIVNTELKTQQFSLSVAVADERIGYPEERAFISENRAFAYSCFYHFLVALAVHFAASKA</sequence>
<protein>
    <submittedName>
        <fullName evidence="2">Uncharacterized protein</fullName>
    </submittedName>
</protein>
<evidence type="ECO:0000256" key="1">
    <source>
        <dbReference type="SAM" id="MobiDB-lite"/>
    </source>
</evidence>
<evidence type="ECO:0000313" key="3">
    <source>
        <dbReference type="Proteomes" id="UP000308549"/>
    </source>
</evidence>
<feature type="compositionally biased region" description="Polar residues" evidence="1">
    <location>
        <begin position="219"/>
        <end position="232"/>
    </location>
</feature>
<keyword evidence="3" id="KW-1185">Reference proteome</keyword>
<feature type="region of interest" description="Disordered" evidence="1">
    <location>
        <begin position="69"/>
        <end position="128"/>
    </location>
</feature>
<feature type="compositionally biased region" description="Basic and acidic residues" evidence="1">
    <location>
        <begin position="69"/>
        <end position="87"/>
    </location>
</feature>
<dbReference type="Proteomes" id="UP000308549">
    <property type="component" value="Unassembled WGS sequence"/>
</dbReference>
<reference evidence="2 3" key="1">
    <citation type="submission" date="2017-03" db="EMBL/GenBank/DDBJ databases">
        <title>Genomes of endolithic fungi from Antarctica.</title>
        <authorList>
            <person name="Coleine C."/>
            <person name="Masonjones S."/>
            <person name="Stajich J.E."/>
        </authorList>
    </citation>
    <scope>NUCLEOTIDE SEQUENCE [LARGE SCALE GENOMIC DNA]</scope>
    <source>
        <strain evidence="2 3">CCFEE 6315</strain>
    </source>
</reference>
<dbReference type="OrthoDB" id="3564464at2759"/>
<feature type="region of interest" description="Disordered" evidence="1">
    <location>
        <begin position="146"/>
        <end position="232"/>
    </location>
</feature>
<feature type="compositionally biased region" description="Basic and acidic residues" evidence="1">
    <location>
        <begin position="17"/>
        <end position="53"/>
    </location>
</feature>
<feature type="region of interest" description="Disordered" evidence="1">
    <location>
        <begin position="1"/>
        <end position="53"/>
    </location>
</feature>
<organism evidence="2 3">
    <name type="scientific">Salinomyces thailandicus</name>
    <dbReference type="NCBI Taxonomy" id="706561"/>
    <lineage>
        <taxon>Eukaryota</taxon>
        <taxon>Fungi</taxon>
        <taxon>Dikarya</taxon>
        <taxon>Ascomycota</taxon>
        <taxon>Pezizomycotina</taxon>
        <taxon>Dothideomycetes</taxon>
        <taxon>Dothideomycetidae</taxon>
        <taxon>Mycosphaerellales</taxon>
        <taxon>Teratosphaeriaceae</taxon>
        <taxon>Salinomyces</taxon>
    </lineage>
</organism>
<feature type="compositionally biased region" description="Basic and acidic residues" evidence="1">
    <location>
        <begin position="180"/>
        <end position="197"/>
    </location>
</feature>
<accession>A0A4V5N6T5</accession>
<dbReference type="AlphaFoldDB" id="A0A4V5N6T5"/>